<organism evidence="2">
    <name type="scientific">marine sediment metagenome</name>
    <dbReference type="NCBI Taxonomy" id="412755"/>
    <lineage>
        <taxon>unclassified sequences</taxon>
        <taxon>metagenomes</taxon>
        <taxon>ecological metagenomes</taxon>
    </lineage>
</organism>
<gene>
    <name evidence="2" type="ORF">S03H2_16940</name>
</gene>
<protein>
    <recommendedName>
        <fullName evidence="1">Transposase DDE domain-containing protein</fullName>
    </recommendedName>
</protein>
<evidence type="ECO:0000259" key="1">
    <source>
        <dbReference type="Pfam" id="PF13701"/>
    </source>
</evidence>
<evidence type="ECO:0000313" key="2">
    <source>
        <dbReference type="EMBL" id="GAH44255.1"/>
    </source>
</evidence>
<dbReference type="InterPro" id="IPR025668">
    <property type="entry name" value="Tnp_DDE_dom"/>
</dbReference>
<name>X1GHE5_9ZZZZ</name>
<dbReference type="InterPro" id="IPR012337">
    <property type="entry name" value="RNaseH-like_sf"/>
</dbReference>
<proteinExistence type="predicted"/>
<feature type="non-terminal residue" evidence="2">
    <location>
        <position position="1"/>
    </location>
</feature>
<dbReference type="AlphaFoldDB" id="X1GHE5"/>
<dbReference type="EMBL" id="BARU01008698">
    <property type="protein sequence ID" value="GAH44255.1"/>
    <property type="molecule type" value="Genomic_DNA"/>
</dbReference>
<reference evidence="2" key="1">
    <citation type="journal article" date="2014" name="Front. Microbiol.">
        <title>High frequency of phylogenetically diverse reductive dehalogenase-homologous genes in deep subseafloor sedimentary metagenomes.</title>
        <authorList>
            <person name="Kawai M."/>
            <person name="Futagami T."/>
            <person name="Toyoda A."/>
            <person name="Takaki Y."/>
            <person name="Nishi S."/>
            <person name="Hori S."/>
            <person name="Arai W."/>
            <person name="Tsubouchi T."/>
            <person name="Morono Y."/>
            <person name="Uchiyama I."/>
            <person name="Ito T."/>
            <person name="Fujiyama A."/>
            <person name="Inagaki F."/>
            <person name="Takami H."/>
        </authorList>
    </citation>
    <scope>NUCLEOTIDE SEQUENCE</scope>
    <source>
        <strain evidence="2">Expedition CK06-06</strain>
    </source>
</reference>
<comment type="caution">
    <text evidence="2">The sequence shown here is derived from an EMBL/GenBank/DDBJ whole genome shotgun (WGS) entry which is preliminary data.</text>
</comment>
<feature type="domain" description="Transposase DDE" evidence="1">
    <location>
        <begin position="5"/>
        <end position="229"/>
    </location>
</feature>
<dbReference type="Pfam" id="PF13701">
    <property type="entry name" value="DDE_Tnp_1_4"/>
    <property type="match status" value="1"/>
</dbReference>
<dbReference type="SUPFAM" id="SSF53098">
    <property type="entry name" value="Ribonuclease H-like"/>
    <property type="match status" value="1"/>
</dbReference>
<sequence>KGKPCYQWDVGFVNNEIISQRLVDARQHCSKNFVPIIEDVLDKVRPVSLIARVDGGYMSGERLNWIVENKLQIISLVNWDDFLSNNKDIKVDDLSFEHFFIEEEDEENKEKVHKEISVAPVGIRRVYSRSRYKFQAVLVKVKQEEIPIKKRRKHLRYVIIHNLGGLTDARGAFEFYQQRQTIENFFKESKNPFHSGKMPSQRFRSNEAYLYFVSLAYNIFSIFKKTICQRYGKDALFKLLAIEPSVTQPPNKRKREKSLHFAHELRI</sequence>
<accession>X1GHE5</accession>